<dbReference type="EMBL" id="JARBHB010000003">
    <property type="protein sequence ID" value="KAJ8888208.1"/>
    <property type="molecule type" value="Genomic_DNA"/>
</dbReference>
<gene>
    <name evidence="1" type="ORF">PR048_007695</name>
</gene>
<reference evidence="1 2" key="1">
    <citation type="submission" date="2023-02" db="EMBL/GenBank/DDBJ databases">
        <title>LHISI_Scaffold_Assembly.</title>
        <authorList>
            <person name="Stuart O.P."/>
            <person name="Cleave R."/>
            <person name="Magrath M.J.L."/>
            <person name="Mikheyev A.S."/>
        </authorList>
    </citation>
    <scope>NUCLEOTIDE SEQUENCE [LARGE SCALE GENOMIC DNA]</scope>
    <source>
        <strain evidence="1">Daus_M_001</strain>
        <tissue evidence="1">Leg muscle</tissue>
    </source>
</reference>
<protein>
    <submittedName>
        <fullName evidence="1">Uncharacterized protein</fullName>
    </submittedName>
</protein>
<evidence type="ECO:0000313" key="2">
    <source>
        <dbReference type="Proteomes" id="UP001159363"/>
    </source>
</evidence>
<proteinExistence type="predicted"/>
<accession>A0ABQ9HUY9</accession>
<keyword evidence="2" id="KW-1185">Reference proteome</keyword>
<sequence>MAISWIQYLTKNTIITVLTEVGVTVKEEELIDSLRLKLRDFVEKHAKDVDEGSSTSGSTSAVCILYFARLGKAIVKYQKLSKSCLKEMSNEVVLTKFRFSLTECKQIKNQTMLQFVMYILGLVELLGLPCNEKYFTDVVFHHLHPCDNRYFCFRTTLRL</sequence>
<organism evidence="1 2">
    <name type="scientific">Dryococelus australis</name>
    <dbReference type="NCBI Taxonomy" id="614101"/>
    <lineage>
        <taxon>Eukaryota</taxon>
        <taxon>Metazoa</taxon>
        <taxon>Ecdysozoa</taxon>
        <taxon>Arthropoda</taxon>
        <taxon>Hexapoda</taxon>
        <taxon>Insecta</taxon>
        <taxon>Pterygota</taxon>
        <taxon>Neoptera</taxon>
        <taxon>Polyneoptera</taxon>
        <taxon>Phasmatodea</taxon>
        <taxon>Verophasmatodea</taxon>
        <taxon>Anareolatae</taxon>
        <taxon>Phasmatidae</taxon>
        <taxon>Eurycanthinae</taxon>
        <taxon>Dryococelus</taxon>
    </lineage>
</organism>
<comment type="caution">
    <text evidence="1">The sequence shown here is derived from an EMBL/GenBank/DDBJ whole genome shotgun (WGS) entry which is preliminary data.</text>
</comment>
<dbReference type="Proteomes" id="UP001159363">
    <property type="component" value="Chromosome 3"/>
</dbReference>
<evidence type="ECO:0000313" key="1">
    <source>
        <dbReference type="EMBL" id="KAJ8888208.1"/>
    </source>
</evidence>
<name>A0ABQ9HUY9_9NEOP</name>